<comment type="similarity">
    <text evidence="2">Belongs to the peptidase C59 family.</text>
</comment>
<dbReference type="Proteomes" id="UP000824169">
    <property type="component" value="Unassembled WGS sequence"/>
</dbReference>
<dbReference type="EC" id="3.5.1.24" evidence="5"/>
<evidence type="ECO:0000313" key="12">
    <source>
        <dbReference type="Proteomes" id="UP000824169"/>
    </source>
</evidence>
<evidence type="ECO:0000256" key="2">
    <source>
        <dbReference type="ARBA" id="ARBA00006625"/>
    </source>
</evidence>
<dbReference type="InterPro" id="IPR029132">
    <property type="entry name" value="CBAH/NAAA_C"/>
</dbReference>
<evidence type="ECO:0000256" key="8">
    <source>
        <dbReference type="ARBA" id="ARBA00047285"/>
    </source>
</evidence>
<dbReference type="PANTHER" id="PTHR35527">
    <property type="entry name" value="CHOLOYLGLYCINE HYDROLASE"/>
    <property type="match status" value="1"/>
</dbReference>
<dbReference type="CDD" id="cd00542">
    <property type="entry name" value="Ntn_PVA"/>
    <property type="match status" value="1"/>
</dbReference>
<protein>
    <recommendedName>
        <fullName evidence="5">choloylglycine hydrolase</fullName>
        <ecNumber evidence="5">3.5.1.24</ecNumber>
    </recommendedName>
    <alternativeName>
        <fullName evidence="6">Bile salt hydrolase</fullName>
    </alternativeName>
    <alternativeName>
        <fullName evidence="7">Choloylglycine hydrolase</fullName>
    </alternativeName>
</protein>
<comment type="caution">
    <text evidence="11">The sequence shown here is derived from an EMBL/GenBank/DDBJ whole genome shotgun (WGS) entry which is preliminary data.</text>
</comment>
<dbReference type="Gene3D" id="3.60.60.10">
    <property type="entry name" value="Penicillin V Acylase, Chain A"/>
    <property type="match status" value="1"/>
</dbReference>
<dbReference type="InterPro" id="IPR047711">
    <property type="entry name" value="CBAH"/>
</dbReference>
<gene>
    <name evidence="11" type="ORF">IAB71_05635</name>
</gene>
<evidence type="ECO:0000256" key="6">
    <source>
        <dbReference type="ARBA" id="ARBA00044804"/>
    </source>
</evidence>
<reference evidence="11" key="1">
    <citation type="submission" date="2020-10" db="EMBL/GenBank/DDBJ databases">
        <authorList>
            <person name="Gilroy R."/>
        </authorList>
    </citation>
    <scope>NUCLEOTIDE SEQUENCE</scope>
    <source>
        <strain evidence="11">CHK188-20938</strain>
    </source>
</reference>
<feature type="domain" description="Choloylglycine hydrolase/NAAA C-terminal" evidence="10">
    <location>
        <begin position="2"/>
        <end position="303"/>
    </location>
</feature>
<evidence type="ECO:0000313" key="11">
    <source>
        <dbReference type="EMBL" id="HIV25259.1"/>
    </source>
</evidence>
<dbReference type="AlphaFoldDB" id="A0A9D1P2H8"/>
<accession>A0A9D1P2H8</accession>
<proteinExistence type="inferred from homology"/>
<evidence type="ECO:0000256" key="4">
    <source>
        <dbReference type="ARBA" id="ARBA00023098"/>
    </source>
</evidence>
<keyword evidence="4" id="KW-0443">Lipid metabolism</keyword>
<evidence type="ECO:0000256" key="5">
    <source>
        <dbReference type="ARBA" id="ARBA00044769"/>
    </source>
</evidence>
<evidence type="ECO:0000256" key="9">
    <source>
        <dbReference type="ARBA" id="ARBA00048897"/>
    </source>
</evidence>
<sequence>MCTCMTYTNGDFYFGRNLDLEYSFGESVVITPQNYSFSLRRAGQMRTRYAMIGMAAVAGDYPLYAEAVNEKGLCLAGLNFPGNACYQPYREGAENITPFELIPWILGQCAGAEEAEKLLENLNILDEPFSASMPLAPLHWMMADREKCLVLEATAEGLQVYENPVGILTNNPPFSYHLTNLRNYLNLTPGVPENRFAAGLKLTPYGQGMGALGLPGDVSPASRFVRAAFLKWNSVCEPEESASVTQFFHILDNVSMVRGAAVTSEGKCDITTYSCCVNADRGIYYYKTYGNSQIRAAVLGEEECQKSCLTVFGLENRQQIHYVNGPHVAKWEQ</sequence>
<organism evidence="11 12">
    <name type="scientific">Candidatus Scatomonas pullistercoris</name>
    <dbReference type="NCBI Taxonomy" id="2840920"/>
    <lineage>
        <taxon>Bacteria</taxon>
        <taxon>Bacillati</taxon>
        <taxon>Bacillota</taxon>
        <taxon>Clostridia</taxon>
        <taxon>Lachnospirales</taxon>
        <taxon>Lachnospiraceae</taxon>
        <taxon>Lachnospiraceae incertae sedis</taxon>
        <taxon>Candidatus Scatomonas</taxon>
    </lineage>
</organism>
<dbReference type="SUPFAM" id="SSF56235">
    <property type="entry name" value="N-terminal nucleophile aminohydrolases (Ntn hydrolases)"/>
    <property type="match status" value="1"/>
</dbReference>
<dbReference type="Pfam" id="PF02275">
    <property type="entry name" value="CBAH"/>
    <property type="match status" value="1"/>
</dbReference>
<keyword evidence="3 11" id="KW-0378">Hydrolase</keyword>
<dbReference type="GO" id="GO:0045302">
    <property type="term" value="F:choloylglycine hydrolase activity"/>
    <property type="evidence" value="ECO:0007669"/>
    <property type="project" value="UniProtKB-EC"/>
</dbReference>
<reference evidence="11" key="2">
    <citation type="journal article" date="2021" name="PeerJ">
        <title>Extensive microbial diversity within the chicken gut microbiome revealed by metagenomics and culture.</title>
        <authorList>
            <person name="Gilroy R."/>
            <person name="Ravi A."/>
            <person name="Getino M."/>
            <person name="Pursley I."/>
            <person name="Horton D.L."/>
            <person name="Alikhan N.F."/>
            <person name="Baker D."/>
            <person name="Gharbi K."/>
            <person name="Hall N."/>
            <person name="Watson M."/>
            <person name="Adriaenssens E.M."/>
            <person name="Foster-Nyarko E."/>
            <person name="Jarju S."/>
            <person name="Secka A."/>
            <person name="Antonio M."/>
            <person name="Oren A."/>
            <person name="Chaudhuri R.R."/>
            <person name="La Ragione R."/>
            <person name="Hildebrand F."/>
            <person name="Pallen M.J."/>
        </authorList>
    </citation>
    <scope>NUCLEOTIDE SEQUENCE</scope>
    <source>
        <strain evidence="11">CHK188-20938</strain>
    </source>
</reference>
<dbReference type="EMBL" id="DVOO01000015">
    <property type="protein sequence ID" value="HIV25259.1"/>
    <property type="molecule type" value="Genomic_DNA"/>
</dbReference>
<dbReference type="NCBIfam" id="NF038245">
    <property type="entry name" value="bile_salt_hydro"/>
    <property type="match status" value="1"/>
</dbReference>
<comment type="catalytic activity">
    <reaction evidence="9">
        <text>taurodeoxycholate + H2O = deoxycholate + taurine</text>
        <dbReference type="Rhea" id="RHEA:47556"/>
        <dbReference type="ChEBI" id="CHEBI:15377"/>
        <dbReference type="ChEBI" id="CHEBI:23614"/>
        <dbReference type="ChEBI" id="CHEBI:36261"/>
        <dbReference type="ChEBI" id="CHEBI:507393"/>
    </reaction>
    <physiologicalReaction direction="left-to-right" evidence="9">
        <dbReference type="Rhea" id="RHEA:47557"/>
    </physiologicalReaction>
</comment>
<name>A0A9D1P2H8_9FIRM</name>
<evidence type="ECO:0000256" key="1">
    <source>
        <dbReference type="ARBA" id="ARBA00004860"/>
    </source>
</evidence>
<evidence type="ECO:0000256" key="7">
    <source>
        <dbReference type="ARBA" id="ARBA00044806"/>
    </source>
</evidence>
<comment type="pathway">
    <text evidence="1">Lipid metabolism; bile acid biosynthesis.</text>
</comment>
<dbReference type="GO" id="GO:0006629">
    <property type="term" value="P:lipid metabolic process"/>
    <property type="evidence" value="ECO:0007669"/>
    <property type="project" value="UniProtKB-KW"/>
</dbReference>
<comment type="catalytic activity">
    <reaction evidence="8">
        <text>cholate + taurine = taurocholate + H2O</text>
        <dbReference type="Rhea" id="RHEA:47108"/>
        <dbReference type="ChEBI" id="CHEBI:15377"/>
        <dbReference type="ChEBI" id="CHEBI:29747"/>
        <dbReference type="ChEBI" id="CHEBI:36257"/>
        <dbReference type="ChEBI" id="CHEBI:507393"/>
    </reaction>
    <physiologicalReaction direction="right-to-left" evidence="8">
        <dbReference type="Rhea" id="RHEA:47110"/>
    </physiologicalReaction>
</comment>
<evidence type="ECO:0000256" key="3">
    <source>
        <dbReference type="ARBA" id="ARBA00022801"/>
    </source>
</evidence>
<dbReference type="InterPro" id="IPR029055">
    <property type="entry name" value="Ntn_hydrolases_N"/>
</dbReference>
<evidence type="ECO:0000259" key="10">
    <source>
        <dbReference type="Pfam" id="PF02275"/>
    </source>
</evidence>
<dbReference type="InterPro" id="IPR052193">
    <property type="entry name" value="Peptidase_C59"/>
</dbReference>
<dbReference type="PANTHER" id="PTHR35527:SF2">
    <property type="entry name" value="HYDROLASE"/>
    <property type="match status" value="1"/>
</dbReference>